<comment type="caution">
    <text evidence="1">The sequence shown here is derived from an EMBL/GenBank/DDBJ whole genome shotgun (WGS) entry which is preliminary data.</text>
</comment>
<sequence>MYYDEGSPAGESPRHQHYALSGGQPSRSQRSPAAASRQHAPESPQEPLSAGSPGEGGYDFYDYQPGGESRYGTHVRDPSTLSSDYDMTAHRRRSGGCLITGWAFCIVGVAILAIPLVFLLLPYIKASFFAATEAPPGHVLPKTDRPPMKTVAPDQCPRMNAKVRDAEKMSDVPSERLSAGPNAPPNGPQPVYCLFNVSRFRRPSGYFFLAQHLPLALCPSIVYWSWSLPDGNLTSRAEEFDKKYGLAVIKDVARVQRVNVDVILTLGGYPEDSADFHKVGENDKVRHLLAQGTYDMYRKYDLSGVNLHWVPNKAACESPFKDPIPRLVEFIDNLRRLVTMNAPSAAFKVTAIVNVEDVSTMKFFRVHQSKLNVTFFKIHQMPRGNSFSDDYCNKSVPVFAYHMGLVAPFFGTPPVPGSVPPSQPQKYEGLCVSMSLALYAGSEDDTERPAPPQPVSQTPGRMALFEVCDFKIEFKDFVKPVPGCLLRRTLSRYLNVTIALDDRSTLQTKMSQLGKPEDLCVLLYDVDFDNYRAGCSQRDERYVMLQHFYSARITSSAFDVTDHLPKQS</sequence>
<keyword evidence="2" id="KW-1185">Reference proteome</keyword>
<dbReference type="EMBL" id="CM023472">
    <property type="protein sequence ID" value="KAH7959288.1"/>
    <property type="molecule type" value="Genomic_DNA"/>
</dbReference>
<evidence type="ECO:0000313" key="2">
    <source>
        <dbReference type="Proteomes" id="UP000821865"/>
    </source>
</evidence>
<proteinExistence type="predicted"/>
<gene>
    <name evidence="1" type="ORF">HPB49_009920</name>
</gene>
<dbReference type="Proteomes" id="UP000821865">
    <property type="component" value="Chromosome 3"/>
</dbReference>
<organism evidence="1 2">
    <name type="scientific">Dermacentor silvarum</name>
    <name type="common">Tick</name>
    <dbReference type="NCBI Taxonomy" id="543639"/>
    <lineage>
        <taxon>Eukaryota</taxon>
        <taxon>Metazoa</taxon>
        <taxon>Ecdysozoa</taxon>
        <taxon>Arthropoda</taxon>
        <taxon>Chelicerata</taxon>
        <taxon>Arachnida</taxon>
        <taxon>Acari</taxon>
        <taxon>Parasitiformes</taxon>
        <taxon>Ixodida</taxon>
        <taxon>Ixodoidea</taxon>
        <taxon>Ixodidae</taxon>
        <taxon>Rhipicephalinae</taxon>
        <taxon>Dermacentor</taxon>
    </lineage>
</organism>
<reference evidence="1" key="1">
    <citation type="submission" date="2020-05" db="EMBL/GenBank/DDBJ databases">
        <title>Large-scale comparative analyses of tick genomes elucidate their genetic diversity and vector capacities.</title>
        <authorList>
            <person name="Jia N."/>
            <person name="Wang J."/>
            <person name="Shi W."/>
            <person name="Du L."/>
            <person name="Sun Y."/>
            <person name="Zhan W."/>
            <person name="Jiang J."/>
            <person name="Wang Q."/>
            <person name="Zhang B."/>
            <person name="Ji P."/>
            <person name="Sakyi L.B."/>
            <person name="Cui X."/>
            <person name="Yuan T."/>
            <person name="Jiang B."/>
            <person name="Yang W."/>
            <person name="Lam T.T.-Y."/>
            <person name="Chang Q."/>
            <person name="Ding S."/>
            <person name="Wang X."/>
            <person name="Zhu J."/>
            <person name="Ruan X."/>
            <person name="Zhao L."/>
            <person name="Wei J."/>
            <person name="Que T."/>
            <person name="Du C."/>
            <person name="Cheng J."/>
            <person name="Dai P."/>
            <person name="Han X."/>
            <person name="Huang E."/>
            <person name="Gao Y."/>
            <person name="Liu J."/>
            <person name="Shao H."/>
            <person name="Ye R."/>
            <person name="Li L."/>
            <person name="Wei W."/>
            <person name="Wang X."/>
            <person name="Wang C."/>
            <person name="Yang T."/>
            <person name="Huo Q."/>
            <person name="Li W."/>
            <person name="Guo W."/>
            <person name="Chen H."/>
            <person name="Zhou L."/>
            <person name="Ni X."/>
            <person name="Tian J."/>
            <person name="Zhou Y."/>
            <person name="Sheng Y."/>
            <person name="Liu T."/>
            <person name="Pan Y."/>
            <person name="Xia L."/>
            <person name="Li J."/>
            <person name="Zhao F."/>
            <person name="Cao W."/>
        </authorList>
    </citation>
    <scope>NUCLEOTIDE SEQUENCE</scope>
    <source>
        <strain evidence="1">Dsil-2018</strain>
    </source>
</reference>
<evidence type="ECO:0000313" key="1">
    <source>
        <dbReference type="EMBL" id="KAH7959288.1"/>
    </source>
</evidence>
<accession>A0ACB8D4J4</accession>
<name>A0ACB8D4J4_DERSI</name>
<protein>
    <submittedName>
        <fullName evidence="1">Uncharacterized protein</fullName>
    </submittedName>
</protein>